<dbReference type="InterPro" id="IPR036188">
    <property type="entry name" value="FAD/NAD-bd_sf"/>
</dbReference>
<dbReference type="EMBL" id="JAQJJM010000024">
    <property type="protein sequence ID" value="MDN5132939.1"/>
    <property type="molecule type" value="Genomic_DNA"/>
</dbReference>
<dbReference type="NCBIfam" id="TIGR01350">
    <property type="entry name" value="lipoamide_DH"/>
    <property type="match status" value="1"/>
</dbReference>
<protein>
    <recommendedName>
        <fullName evidence="3 14">Dihydrolipoyl dehydrogenase</fullName>
        <ecNumber evidence="2 14">1.8.1.4</ecNumber>
    </recommendedName>
</protein>
<dbReference type="PRINTS" id="PR00368">
    <property type="entry name" value="FADPNR"/>
</dbReference>
<feature type="disulfide bond" description="Redox-active" evidence="13">
    <location>
        <begin position="45"/>
        <end position="50"/>
    </location>
</feature>
<evidence type="ECO:0000256" key="1">
    <source>
        <dbReference type="ARBA" id="ARBA00007532"/>
    </source>
</evidence>
<keyword evidence="7 12" id="KW-0520">NAD</keyword>
<reference evidence="18" key="2">
    <citation type="submission" date="2023-01" db="EMBL/GenBank/DDBJ databases">
        <authorList>
            <person name="Uljanovas D."/>
        </authorList>
    </citation>
    <scope>NUCLEOTIDE SEQUENCE</scope>
    <source>
        <strain evidence="18">H19</strain>
        <strain evidence="17">W48</strain>
    </source>
</reference>
<dbReference type="PROSITE" id="PS00076">
    <property type="entry name" value="PYRIDINE_REDOX_1"/>
    <property type="match status" value="1"/>
</dbReference>
<evidence type="ECO:0000313" key="19">
    <source>
        <dbReference type="Proteomes" id="UP001171508"/>
    </source>
</evidence>
<keyword evidence="9 14" id="KW-0676">Redox-active center</keyword>
<keyword evidence="5 12" id="KW-0274">FAD</keyword>
<evidence type="ECO:0000256" key="11">
    <source>
        <dbReference type="PIRSR" id="PIRSR000350-2"/>
    </source>
</evidence>
<evidence type="ECO:0000256" key="9">
    <source>
        <dbReference type="ARBA" id="ARBA00023284"/>
    </source>
</evidence>
<comment type="catalytic activity">
    <reaction evidence="10 14">
        <text>N(6)-[(R)-dihydrolipoyl]-L-lysyl-[protein] + NAD(+) = N(6)-[(R)-lipoyl]-L-lysyl-[protein] + NADH + H(+)</text>
        <dbReference type="Rhea" id="RHEA:15045"/>
        <dbReference type="Rhea" id="RHEA-COMP:10474"/>
        <dbReference type="Rhea" id="RHEA-COMP:10475"/>
        <dbReference type="ChEBI" id="CHEBI:15378"/>
        <dbReference type="ChEBI" id="CHEBI:57540"/>
        <dbReference type="ChEBI" id="CHEBI:57945"/>
        <dbReference type="ChEBI" id="CHEBI:83099"/>
        <dbReference type="ChEBI" id="CHEBI:83100"/>
        <dbReference type="EC" id="1.8.1.4"/>
    </reaction>
</comment>
<feature type="binding site" evidence="12">
    <location>
        <position position="274"/>
    </location>
    <ligand>
        <name>NAD(+)</name>
        <dbReference type="ChEBI" id="CHEBI:57540"/>
    </ligand>
</feature>
<accession>A0AAP4PZS1</accession>
<dbReference type="Proteomes" id="UP001170713">
    <property type="component" value="Unassembled WGS sequence"/>
</dbReference>
<evidence type="ECO:0000256" key="7">
    <source>
        <dbReference type="ARBA" id="ARBA00023027"/>
    </source>
</evidence>
<comment type="similarity">
    <text evidence="1 14">Belongs to the class-I pyridine nucleotide-disulfide oxidoreductase family.</text>
</comment>
<dbReference type="GO" id="GO:0050660">
    <property type="term" value="F:flavin adenine dinucleotide binding"/>
    <property type="evidence" value="ECO:0007669"/>
    <property type="project" value="InterPro"/>
</dbReference>
<dbReference type="PANTHER" id="PTHR22912:SF160">
    <property type="entry name" value="DIHYDROLIPOYL DEHYDROGENASE"/>
    <property type="match status" value="1"/>
</dbReference>
<feature type="domain" description="Pyridine nucleotide-disulphide oxidoreductase dimerisation" evidence="15">
    <location>
        <begin position="349"/>
        <end position="458"/>
    </location>
</feature>
<dbReference type="InterPro" id="IPR004099">
    <property type="entry name" value="Pyr_nucl-diS_OxRdtase_dimer"/>
</dbReference>
<dbReference type="EC" id="1.8.1.4" evidence="2 14"/>
<dbReference type="SUPFAM" id="SSF51905">
    <property type="entry name" value="FAD/NAD(P)-binding domain"/>
    <property type="match status" value="1"/>
</dbReference>
<evidence type="ECO:0000313" key="17">
    <source>
        <dbReference type="EMBL" id="MDN5115069.1"/>
    </source>
</evidence>
<keyword evidence="6 14" id="KW-0560">Oxidoreductase</keyword>
<feature type="domain" description="FAD/NAD(P)-binding" evidence="16">
    <location>
        <begin position="8"/>
        <end position="330"/>
    </location>
</feature>
<evidence type="ECO:0000256" key="8">
    <source>
        <dbReference type="ARBA" id="ARBA00023157"/>
    </source>
</evidence>
<dbReference type="PRINTS" id="PR00411">
    <property type="entry name" value="PNDRDTASEI"/>
</dbReference>
<proteinExistence type="inferred from homology"/>
<organism evidence="18 19">
    <name type="scientific">Aliarcobacter butzleri</name>
    <dbReference type="NCBI Taxonomy" id="28197"/>
    <lineage>
        <taxon>Bacteria</taxon>
        <taxon>Pseudomonadati</taxon>
        <taxon>Campylobacterota</taxon>
        <taxon>Epsilonproteobacteria</taxon>
        <taxon>Campylobacterales</taxon>
        <taxon>Arcobacteraceae</taxon>
        <taxon>Aliarcobacter</taxon>
    </lineage>
</organism>
<dbReference type="InterPro" id="IPR001100">
    <property type="entry name" value="Pyr_nuc-diS_OxRdtase"/>
</dbReference>
<comment type="miscellaneous">
    <text evidence="14">The active site is a redox-active disulfide bond.</text>
</comment>
<keyword evidence="12" id="KW-0547">Nucleotide-binding</keyword>
<dbReference type="InterPro" id="IPR006258">
    <property type="entry name" value="Lipoamide_DH"/>
</dbReference>
<dbReference type="FunFam" id="3.30.390.30:FF:000001">
    <property type="entry name" value="Dihydrolipoyl dehydrogenase"/>
    <property type="match status" value="1"/>
</dbReference>
<dbReference type="GO" id="GO:0004148">
    <property type="term" value="F:dihydrolipoyl dehydrogenase (NADH) activity"/>
    <property type="evidence" value="ECO:0007669"/>
    <property type="project" value="UniProtKB-EC"/>
</dbReference>
<evidence type="ECO:0000256" key="5">
    <source>
        <dbReference type="ARBA" id="ARBA00022827"/>
    </source>
</evidence>
<comment type="caution">
    <text evidence="18">The sequence shown here is derived from an EMBL/GenBank/DDBJ whole genome shotgun (WGS) entry which is preliminary data.</text>
</comment>
<dbReference type="InterPro" id="IPR023753">
    <property type="entry name" value="FAD/NAD-binding_dom"/>
</dbReference>
<feature type="binding site" evidence="12">
    <location>
        <position position="54"/>
    </location>
    <ligand>
        <name>FAD</name>
        <dbReference type="ChEBI" id="CHEBI:57692"/>
    </ligand>
</feature>
<dbReference type="InterPro" id="IPR012999">
    <property type="entry name" value="Pyr_OxRdtase_I_AS"/>
</dbReference>
<dbReference type="AlphaFoldDB" id="A0AAP4PZS1"/>
<dbReference type="InterPro" id="IPR050151">
    <property type="entry name" value="Class-I_Pyr_Nuc-Dis_Oxidored"/>
</dbReference>
<feature type="binding site" evidence="12">
    <location>
        <begin position="184"/>
        <end position="191"/>
    </location>
    <ligand>
        <name>NAD(+)</name>
        <dbReference type="ChEBI" id="CHEBI:57540"/>
    </ligand>
</feature>
<dbReference type="PIRSF" id="PIRSF000350">
    <property type="entry name" value="Mercury_reductase_MerA"/>
    <property type="match status" value="1"/>
</dbReference>
<evidence type="ECO:0000256" key="6">
    <source>
        <dbReference type="ARBA" id="ARBA00023002"/>
    </source>
</evidence>
<evidence type="ECO:0000256" key="4">
    <source>
        <dbReference type="ARBA" id="ARBA00022630"/>
    </source>
</evidence>
<evidence type="ECO:0000256" key="14">
    <source>
        <dbReference type="RuleBase" id="RU003692"/>
    </source>
</evidence>
<keyword evidence="8" id="KW-1015">Disulfide bond</keyword>
<evidence type="ECO:0000256" key="12">
    <source>
        <dbReference type="PIRSR" id="PIRSR000350-3"/>
    </source>
</evidence>
<sequence>MMNEIKTQVLVIGAGPGGYSAAFRCADLGLETTIVERYSTLGGVCLNVGCIPSKALLHVAKVIEEAKHIEKAGIFYEEPKIDIKKVAEYKSGVVKKLTGGLDAMAKMRKVNHVQGYATFLDEHSVEVALTNSDEKTKITFEYCIIAAGSQSSKMSFIPHEDPRIWDSTDALEVKEVPKKLLILGGGIIGLEMGTVYSTLGSQVDVAIRGEQLMTGTDADIIKLYTKANSNRFNIMTKTQTQSIIPKNEGIYVEFKGENAPKEGILYDAVLVALGRSANGNKLGLENTNVEVNEQGLIKVDNQLRTKVNHIFAIGDIIGQPMLAHKAVHEGHVAAEVIAGHKVFFEPKQIPSIAYTFPEIAWAGMTETEAKKAGINYEVSTFPWSASGRALASDVSSTGMTKLIFDKDTHQLIGGALVGENAGELLGEISLALEMDCDAEDIALTIHAHPTLHESIGMAAEIFDGTITDLPNAKAVKRK</sequence>
<evidence type="ECO:0000256" key="2">
    <source>
        <dbReference type="ARBA" id="ARBA00012608"/>
    </source>
</evidence>
<evidence type="ECO:0000313" key="18">
    <source>
        <dbReference type="EMBL" id="MDN5132939.1"/>
    </source>
</evidence>
<gene>
    <name evidence="18" type="primary">lpdA</name>
    <name evidence="17" type="ORF">PJV88_10545</name>
    <name evidence="18" type="ORF">PJV92_09435</name>
</gene>
<feature type="binding site" evidence="12">
    <location>
        <begin position="321"/>
        <end position="324"/>
    </location>
    <ligand>
        <name>FAD</name>
        <dbReference type="ChEBI" id="CHEBI:57692"/>
    </ligand>
</feature>
<reference evidence="18" key="1">
    <citation type="journal article" date="2023" name="Microorganisms">
        <title>Genomic Characterization of Arcobacter butzleri Strains Isolated from Various Sources in Lithuania.</title>
        <authorList>
            <person name="Uljanovas D."/>
            <person name="Golz G."/>
            <person name="Fleischmann S."/>
            <person name="Kudirkiene E."/>
            <person name="Kasetiene N."/>
            <person name="Grineviciene A."/>
            <person name="Tamuleviciene E."/>
            <person name="Aksomaitiene J."/>
            <person name="Alter T."/>
            <person name="Malakauskas M."/>
        </authorList>
    </citation>
    <scope>NUCLEOTIDE SEQUENCE</scope>
    <source>
        <strain evidence="18">H19</strain>
        <strain evidence="17">W48</strain>
    </source>
</reference>
<dbReference type="Proteomes" id="UP001171508">
    <property type="component" value="Unassembled WGS sequence"/>
</dbReference>
<feature type="active site" description="Proton acceptor" evidence="11">
    <location>
        <position position="448"/>
    </location>
</feature>
<evidence type="ECO:0000259" key="16">
    <source>
        <dbReference type="Pfam" id="PF07992"/>
    </source>
</evidence>
<evidence type="ECO:0000256" key="3">
    <source>
        <dbReference type="ARBA" id="ARBA00016961"/>
    </source>
</evidence>
<dbReference type="Pfam" id="PF07992">
    <property type="entry name" value="Pyr_redox_2"/>
    <property type="match status" value="1"/>
</dbReference>
<comment type="cofactor">
    <cofactor evidence="12 14">
        <name>FAD</name>
        <dbReference type="ChEBI" id="CHEBI:57692"/>
    </cofactor>
    <text evidence="12 14">Binds 1 FAD per subunit.</text>
</comment>
<evidence type="ECO:0000256" key="13">
    <source>
        <dbReference type="PIRSR" id="PIRSR000350-4"/>
    </source>
</evidence>
<dbReference type="PANTHER" id="PTHR22912">
    <property type="entry name" value="DISULFIDE OXIDOREDUCTASE"/>
    <property type="match status" value="1"/>
</dbReference>
<evidence type="ECO:0000256" key="10">
    <source>
        <dbReference type="ARBA" id="ARBA00049187"/>
    </source>
</evidence>
<keyword evidence="4 14" id="KW-0285">Flavoprotein</keyword>
<dbReference type="SUPFAM" id="SSF55424">
    <property type="entry name" value="FAD/NAD-linked reductases, dimerisation (C-terminal) domain"/>
    <property type="match status" value="1"/>
</dbReference>
<evidence type="ECO:0000259" key="15">
    <source>
        <dbReference type="Pfam" id="PF02852"/>
    </source>
</evidence>
<feature type="binding site" evidence="12">
    <location>
        <position position="315"/>
    </location>
    <ligand>
        <name>FAD</name>
        <dbReference type="ChEBI" id="CHEBI:57692"/>
    </ligand>
</feature>
<dbReference type="Pfam" id="PF02852">
    <property type="entry name" value="Pyr_redox_dim"/>
    <property type="match status" value="1"/>
</dbReference>
<dbReference type="Gene3D" id="3.50.50.60">
    <property type="entry name" value="FAD/NAD(P)-binding domain"/>
    <property type="match status" value="2"/>
</dbReference>
<dbReference type="GO" id="GO:0006103">
    <property type="term" value="P:2-oxoglutarate metabolic process"/>
    <property type="evidence" value="ECO:0007669"/>
    <property type="project" value="TreeGrafter"/>
</dbReference>
<dbReference type="EMBL" id="JAQJJC010000021">
    <property type="protein sequence ID" value="MDN5115069.1"/>
    <property type="molecule type" value="Genomic_DNA"/>
</dbReference>
<name>A0AAP4PZS1_9BACT</name>
<dbReference type="InterPro" id="IPR016156">
    <property type="entry name" value="FAD/NAD-linked_Rdtase_dimer_sf"/>
</dbReference>
<dbReference type="Gene3D" id="3.30.390.30">
    <property type="match status" value="1"/>
</dbReference>